<feature type="region of interest" description="Disordered" evidence="1">
    <location>
        <begin position="1"/>
        <end position="52"/>
    </location>
</feature>
<gene>
    <name evidence="2" type="ORF">IWQ60_007159</name>
</gene>
<evidence type="ECO:0000313" key="2">
    <source>
        <dbReference type="EMBL" id="KAJ1919773.1"/>
    </source>
</evidence>
<feature type="compositionally biased region" description="Basic and acidic residues" evidence="1">
    <location>
        <begin position="142"/>
        <end position="152"/>
    </location>
</feature>
<evidence type="ECO:0000313" key="3">
    <source>
        <dbReference type="Proteomes" id="UP001150569"/>
    </source>
</evidence>
<keyword evidence="3" id="KW-1185">Reference proteome</keyword>
<organism evidence="2 3">
    <name type="scientific">Tieghemiomyces parasiticus</name>
    <dbReference type="NCBI Taxonomy" id="78921"/>
    <lineage>
        <taxon>Eukaryota</taxon>
        <taxon>Fungi</taxon>
        <taxon>Fungi incertae sedis</taxon>
        <taxon>Zoopagomycota</taxon>
        <taxon>Kickxellomycotina</taxon>
        <taxon>Dimargaritomycetes</taxon>
        <taxon>Dimargaritales</taxon>
        <taxon>Dimargaritaceae</taxon>
        <taxon>Tieghemiomyces</taxon>
    </lineage>
</organism>
<evidence type="ECO:0000256" key="1">
    <source>
        <dbReference type="SAM" id="MobiDB-lite"/>
    </source>
</evidence>
<feature type="compositionally biased region" description="Polar residues" evidence="1">
    <location>
        <begin position="107"/>
        <end position="123"/>
    </location>
</feature>
<protein>
    <submittedName>
        <fullName evidence="2">Uncharacterized protein</fullName>
    </submittedName>
</protein>
<comment type="caution">
    <text evidence="2">The sequence shown here is derived from an EMBL/GenBank/DDBJ whole genome shotgun (WGS) entry which is preliminary data.</text>
</comment>
<proteinExistence type="predicted"/>
<name>A0A9W8A535_9FUNG</name>
<feature type="region of interest" description="Disordered" evidence="1">
    <location>
        <begin position="106"/>
        <end position="174"/>
    </location>
</feature>
<feature type="compositionally biased region" description="Acidic residues" evidence="1">
    <location>
        <begin position="15"/>
        <end position="25"/>
    </location>
</feature>
<dbReference type="Proteomes" id="UP001150569">
    <property type="component" value="Unassembled WGS sequence"/>
</dbReference>
<accession>A0A9W8A535</accession>
<reference evidence="2" key="1">
    <citation type="submission" date="2022-07" db="EMBL/GenBank/DDBJ databases">
        <title>Phylogenomic reconstructions and comparative analyses of Kickxellomycotina fungi.</title>
        <authorList>
            <person name="Reynolds N.K."/>
            <person name="Stajich J.E."/>
            <person name="Barry K."/>
            <person name="Grigoriev I.V."/>
            <person name="Crous P."/>
            <person name="Smith M.E."/>
        </authorList>
    </citation>
    <scope>NUCLEOTIDE SEQUENCE</scope>
    <source>
        <strain evidence="2">RSA 861</strain>
    </source>
</reference>
<feature type="region of interest" description="Disordered" evidence="1">
    <location>
        <begin position="60"/>
        <end position="79"/>
    </location>
</feature>
<dbReference type="AlphaFoldDB" id="A0A9W8A535"/>
<dbReference type="EMBL" id="JANBPT010000463">
    <property type="protein sequence ID" value="KAJ1919773.1"/>
    <property type="molecule type" value="Genomic_DNA"/>
</dbReference>
<sequence length="174" mass="19072">MDSKRKFASLVDYGSDSDSDTSEDGQDPRICQTSTSKRPRAEDAPKGTATVTSLPLAAKGSVAATAAVDGETSDADLDEDELAWRERRDQDRAEILRLRSRIYHLRTLQTERQAKSPQRSPSLGGTPREKDSLSKMQPSSDPDMKVDERADGSESDTSSADVEALLDWRNQGIV</sequence>